<keyword evidence="2 5" id="KW-0812">Transmembrane</keyword>
<dbReference type="InterPro" id="IPR053071">
    <property type="entry name" value="GPCR1-related_rcpt"/>
</dbReference>
<keyword evidence="3 5" id="KW-1133">Transmembrane helix</keyword>
<evidence type="ECO:0000256" key="4">
    <source>
        <dbReference type="ARBA" id="ARBA00023136"/>
    </source>
</evidence>
<dbReference type="InterPro" id="IPR000276">
    <property type="entry name" value="GPCR_Rhodpsn"/>
</dbReference>
<dbReference type="PRINTS" id="PR00237">
    <property type="entry name" value="GPCRRHODOPSN"/>
</dbReference>
<dbReference type="GO" id="GO:0008528">
    <property type="term" value="F:G protein-coupled peptide receptor activity"/>
    <property type="evidence" value="ECO:0007669"/>
    <property type="project" value="InterPro"/>
</dbReference>
<evidence type="ECO:0000256" key="1">
    <source>
        <dbReference type="ARBA" id="ARBA00004370"/>
    </source>
</evidence>
<dbReference type="AlphaFoldDB" id="A0A210PL22"/>
<keyword evidence="4 5" id="KW-0472">Membrane</keyword>
<feature type="transmembrane region" description="Helical" evidence="5">
    <location>
        <begin position="203"/>
        <end position="223"/>
    </location>
</feature>
<protein>
    <submittedName>
        <fullName evidence="7">FMRFamide receptor</fullName>
    </submittedName>
</protein>
<dbReference type="EMBL" id="NEDP02005594">
    <property type="protein sequence ID" value="OWF37164.1"/>
    <property type="molecule type" value="Genomic_DNA"/>
</dbReference>
<dbReference type="InterPro" id="IPR019427">
    <property type="entry name" value="7TM_GPCR_serpentine_rcpt_Srw"/>
</dbReference>
<feature type="transmembrane region" description="Helical" evidence="5">
    <location>
        <begin position="381"/>
        <end position="401"/>
    </location>
</feature>
<dbReference type="Pfam" id="PF10324">
    <property type="entry name" value="7TM_GPCR_Srw"/>
    <property type="match status" value="1"/>
</dbReference>
<feature type="transmembrane region" description="Helical" evidence="5">
    <location>
        <begin position="116"/>
        <end position="141"/>
    </location>
</feature>
<dbReference type="Proteomes" id="UP000242188">
    <property type="component" value="Unassembled WGS sequence"/>
</dbReference>
<dbReference type="InterPro" id="IPR017452">
    <property type="entry name" value="GPCR_Rhodpsn_7TM"/>
</dbReference>
<dbReference type="CDD" id="cd14978">
    <property type="entry name" value="7tmA_FMRFamide_R-like"/>
    <property type="match status" value="1"/>
</dbReference>
<feature type="domain" description="G-protein coupled receptors family 1 profile" evidence="6">
    <location>
        <begin position="95"/>
        <end position="388"/>
    </location>
</feature>
<evidence type="ECO:0000256" key="2">
    <source>
        <dbReference type="ARBA" id="ARBA00022692"/>
    </source>
</evidence>
<keyword evidence="7" id="KW-0675">Receptor</keyword>
<comment type="subcellular location">
    <subcellularLocation>
        <location evidence="1">Membrane</location>
    </subcellularLocation>
</comment>
<evidence type="ECO:0000256" key="5">
    <source>
        <dbReference type="SAM" id="Phobius"/>
    </source>
</evidence>
<dbReference type="PROSITE" id="PS50262">
    <property type="entry name" value="G_PROTEIN_RECEP_F1_2"/>
    <property type="match status" value="1"/>
</dbReference>
<accession>A0A210PL22</accession>
<dbReference type="PANTHER" id="PTHR47023:SF1">
    <property type="entry name" value="SEX PEPTIDE RECEPTOR"/>
    <property type="match status" value="1"/>
</dbReference>
<evidence type="ECO:0000313" key="7">
    <source>
        <dbReference type="EMBL" id="OWF37164.1"/>
    </source>
</evidence>
<organism evidence="7 8">
    <name type="scientific">Mizuhopecten yessoensis</name>
    <name type="common">Japanese scallop</name>
    <name type="synonym">Patinopecten yessoensis</name>
    <dbReference type="NCBI Taxonomy" id="6573"/>
    <lineage>
        <taxon>Eukaryota</taxon>
        <taxon>Metazoa</taxon>
        <taxon>Spiralia</taxon>
        <taxon>Lophotrochozoa</taxon>
        <taxon>Mollusca</taxon>
        <taxon>Bivalvia</taxon>
        <taxon>Autobranchia</taxon>
        <taxon>Pteriomorphia</taxon>
        <taxon>Pectinida</taxon>
        <taxon>Pectinoidea</taxon>
        <taxon>Pectinidae</taxon>
        <taxon>Mizuhopecten</taxon>
    </lineage>
</organism>
<evidence type="ECO:0000256" key="3">
    <source>
        <dbReference type="ARBA" id="ARBA00022989"/>
    </source>
</evidence>
<reference evidence="7 8" key="1">
    <citation type="journal article" date="2017" name="Nat. Ecol. Evol.">
        <title>Scallop genome provides insights into evolution of bilaterian karyotype and development.</title>
        <authorList>
            <person name="Wang S."/>
            <person name="Zhang J."/>
            <person name="Jiao W."/>
            <person name="Li J."/>
            <person name="Xun X."/>
            <person name="Sun Y."/>
            <person name="Guo X."/>
            <person name="Huan P."/>
            <person name="Dong B."/>
            <person name="Zhang L."/>
            <person name="Hu X."/>
            <person name="Sun X."/>
            <person name="Wang J."/>
            <person name="Zhao C."/>
            <person name="Wang Y."/>
            <person name="Wang D."/>
            <person name="Huang X."/>
            <person name="Wang R."/>
            <person name="Lv J."/>
            <person name="Li Y."/>
            <person name="Zhang Z."/>
            <person name="Liu B."/>
            <person name="Lu W."/>
            <person name="Hui Y."/>
            <person name="Liang J."/>
            <person name="Zhou Z."/>
            <person name="Hou R."/>
            <person name="Li X."/>
            <person name="Liu Y."/>
            <person name="Li H."/>
            <person name="Ning X."/>
            <person name="Lin Y."/>
            <person name="Zhao L."/>
            <person name="Xing Q."/>
            <person name="Dou J."/>
            <person name="Li Y."/>
            <person name="Mao J."/>
            <person name="Guo H."/>
            <person name="Dou H."/>
            <person name="Li T."/>
            <person name="Mu C."/>
            <person name="Jiang W."/>
            <person name="Fu Q."/>
            <person name="Fu X."/>
            <person name="Miao Y."/>
            <person name="Liu J."/>
            <person name="Yu Q."/>
            <person name="Li R."/>
            <person name="Liao H."/>
            <person name="Li X."/>
            <person name="Kong Y."/>
            <person name="Jiang Z."/>
            <person name="Chourrout D."/>
            <person name="Li R."/>
            <person name="Bao Z."/>
        </authorList>
    </citation>
    <scope>NUCLEOTIDE SEQUENCE [LARGE SCALE GENOMIC DNA]</scope>
    <source>
        <strain evidence="7 8">PY_sf001</strain>
    </source>
</reference>
<feature type="transmembrane region" description="Helical" evidence="5">
    <location>
        <begin position="275"/>
        <end position="298"/>
    </location>
</feature>
<evidence type="ECO:0000259" key="6">
    <source>
        <dbReference type="PROSITE" id="PS50262"/>
    </source>
</evidence>
<feature type="transmembrane region" description="Helical" evidence="5">
    <location>
        <begin position="80"/>
        <end position="104"/>
    </location>
</feature>
<sequence>MLYFSDINYDDSAGIADSFESMDDYSIGVIWRDPKSHVRFPNISDALPFVDLYEELSDNEFDTYVLHPWGWREVKEGVPVFVYLLPVLAFITLLVNSLVVFVFFKEKIMSTTNVLLIAVAVSDTLCILPQALFLVSLYAFLRSSEDPPHLPFSLCRVWDYIIKNTTSVTHTASIWLTVCLAAHRYVCVCRPFAAKRYFTRKKTILTIVTIYITSLALHLCRFIDTEYHLVPVGAFKSVNISLAEEELKNSNHTVFTCTAMHVKWLRGNEILYECIYYWIYIAIVIIGPCLSISVLSALMMRGLRRSDAQNMQYVSERQEHRGVIEKLRHKNRIRLTKLIVCIVSIVTLVELPLGVMLILWTVTMLHGTIHISEKTLGNISVLLNLVVYHSYPMIFILYCLMSTRFKTALRNLFRCTKINNQLTSETSVEMNAINGEDHSRTIAK</sequence>
<feature type="transmembrane region" description="Helical" evidence="5">
    <location>
        <begin position="338"/>
        <end position="361"/>
    </location>
</feature>
<dbReference type="GO" id="GO:0016020">
    <property type="term" value="C:membrane"/>
    <property type="evidence" value="ECO:0007669"/>
    <property type="project" value="UniProtKB-SubCell"/>
</dbReference>
<evidence type="ECO:0000313" key="8">
    <source>
        <dbReference type="Proteomes" id="UP000242188"/>
    </source>
</evidence>
<dbReference type="OrthoDB" id="5962323at2759"/>
<dbReference type="PANTHER" id="PTHR47023">
    <property type="entry name" value="SEX PEPTIDE RECEPTOR"/>
    <property type="match status" value="1"/>
</dbReference>
<gene>
    <name evidence="7" type="ORF">KP79_PYT21319</name>
</gene>
<comment type="caution">
    <text evidence="7">The sequence shown here is derived from an EMBL/GenBank/DDBJ whole genome shotgun (WGS) entry which is preliminary data.</text>
</comment>
<keyword evidence="8" id="KW-1185">Reference proteome</keyword>
<dbReference type="Gene3D" id="1.20.1070.10">
    <property type="entry name" value="Rhodopsin 7-helix transmembrane proteins"/>
    <property type="match status" value="1"/>
</dbReference>
<name>A0A210PL22_MIZYE</name>
<dbReference type="SUPFAM" id="SSF81321">
    <property type="entry name" value="Family A G protein-coupled receptor-like"/>
    <property type="match status" value="1"/>
</dbReference>
<feature type="transmembrane region" description="Helical" evidence="5">
    <location>
        <begin position="161"/>
        <end position="182"/>
    </location>
</feature>
<proteinExistence type="predicted"/>